<dbReference type="GO" id="GO:0004672">
    <property type="term" value="F:protein kinase activity"/>
    <property type="evidence" value="ECO:0007669"/>
    <property type="project" value="InterPro"/>
</dbReference>
<dbReference type="InterPro" id="IPR011009">
    <property type="entry name" value="Kinase-like_dom_sf"/>
</dbReference>
<evidence type="ECO:0000259" key="5">
    <source>
        <dbReference type="PROSITE" id="PS50011"/>
    </source>
</evidence>
<dbReference type="Pfam" id="PF00069">
    <property type="entry name" value="Pkinase"/>
    <property type="match status" value="1"/>
</dbReference>
<dbReference type="RefSeq" id="WP_017749186.1">
    <property type="nucleotide sequence ID" value="NZ_KQ976354.1"/>
</dbReference>
<dbReference type="SUPFAM" id="SSF56112">
    <property type="entry name" value="Protein kinase-like (PK-like)"/>
    <property type="match status" value="1"/>
</dbReference>
<dbReference type="InterPro" id="IPR017441">
    <property type="entry name" value="Protein_kinase_ATP_BS"/>
</dbReference>
<feature type="compositionally biased region" description="Basic and acidic residues" evidence="4">
    <location>
        <begin position="187"/>
        <end position="202"/>
    </location>
</feature>
<feature type="binding site" evidence="3">
    <location>
        <position position="63"/>
    </location>
    <ligand>
        <name>ATP</name>
        <dbReference type="ChEBI" id="CHEBI:30616"/>
    </ligand>
</feature>
<comment type="caution">
    <text evidence="6">The sequence shown here is derived from an EMBL/GenBank/DDBJ whole genome shotgun (WGS) entry which is preliminary data.</text>
</comment>
<dbReference type="AlphaFoldDB" id="A0A139XDM0"/>
<dbReference type="PROSITE" id="PS00108">
    <property type="entry name" value="PROTEIN_KINASE_ST"/>
    <property type="match status" value="1"/>
</dbReference>
<gene>
    <name evidence="6" type="ORF">WA1_11675</name>
</gene>
<keyword evidence="2 3" id="KW-0067">ATP-binding</keyword>
<accession>A0A139XDM0</accession>
<dbReference type="EMBL" id="ANNX02000016">
    <property type="protein sequence ID" value="KYC42788.1"/>
    <property type="molecule type" value="Genomic_DNA"/>
</dbReference>
<reference evidence="6 7" key="1">
    <citation type="journal article" date="2013" name="Genome Biol. Evol.">
        <title>Genomes of Stigonematalean cyanobacteria (subsection V) and the evolution of oxygenic photosynthesis from prokaryotes to plastids.</title>
        <authorList>
            <person name="Dagan T."/>
            <person name="Roettger M."/>
            <person name="Stucken K."/>
            <person name="Landan G."/>
            <person name="Koch R."/>
            <person name="Major P."/>
            <person name="Gould S.B."/>
            <person name="Goremykin V.V."/>
            <person name="Rippka R."/>
            <person name="Tandeau de Marsac N."/>
            <person name="Gugger M."/>
            <person name="Lockhart P.J."/>
            <person name="Allen J.F."/>
            <person name="Brune I."/>
            <person name="Maus I."/>
            <person name="Puhler A."/>
            <person name="Martin W.F."/>
        </authorList>
    </citation>
    <scope>NUCLEOTIDE SEQUENCE [LARGE SCALE GENOMIC DNA]</scope>
    <source>
        <strain evidence="6 7">PCC 7110</strain>
    </source>
</reference>
<organism evidence="6 7">
    <name type="scientific">Scytonema hofmannii PCC 7110</name>
    <dbReference type="NCBI Taxonomy" id="128403"/>
    <lineage>
        <taxon>Bacteria</taxon>
        <taxon>Bacillati</taxon>
        <taxon>Cyanobacteriota</taxon>
        <taxon>Cyanophyceae</taxon>
        <taxon>Nostocales</taxon>
        <taxon>Scytonemataceae</taxon>
        <taxon>Scytonema</taxon>
    </lineage>
</organism>
<dbReference type="PANTHER" id="PTHR44305:SF24">
    <property type="entry name" value="TYROSINE-PROTEIN KINASE C03B1.5-RELATED"/>
    <property type="match status" value="1"/>
</dbReference>
<feature type="domain" description="Protein kinase" evidence="5">
    <location>
        <begin position="35"/>
        <end position="541"/>
    </location>
</feature>
<feature type="region of interest" description="Disordered" evidence="4">
    <location>
        <begin position="177"/>
        <end position="202"/>
    </location>
</feature>
<dbReference type="PROSITE" id="PS50011">
    <property type="entry name" value="PROTEIN_KINASE_DOM"/>
    <property type="match status" value="1"/>
</dbReference>
<keyword evidence="7" id="KW-1185">Reference proteome</keyword>
<dbReference type="GO" id="GO:0005524">
    <property type="term" value="F:ATP binding"/>
    <property type="evidence" value="ECO:0007669"/>
    <property type="project" value="UniProtKB-UniRule"/>
</dbReference>
<sequence>MKLQLNDYNDNAQRNRYSFKDQESEQIFYLEVDNNNEPIKLGDGTFGVVFAASNRVNDKLAVKVLYEYSAPGVSNENSLSMLDKENTKSTPDGIKERFESEIQSTKHILELSPDSKLTRVIKIVGWTRNFQESELYQELKSKFSSLNLSNYALVTERYDSTLKNLLEEGIGKFIELPTGNKPSNSRKKSEEEKQKKSSTNEEKKIRYERTGYDILRHMTFEDRIATILPYLLDIAQGLETIHKADLYHLDLKPANIFVKADGLEVKSVIGDLGFLYTGEQPKFEALPVANLQLPLGTRHYRSPEQKDYFDICDVEVEVCDRNGDNCDVKLITYDPKLRDTIIENDDYIVFSKNRKAYRIKSIVIDNKTENSPIYITLNTKTNDLTNDKKTQIILYKMQTIRTDLFGFGAIVYDLITCGESPERFYENIRVIYDQEGKNVKDIMEDYLKLSDFQSSEPSLVQVFEPFKLNKASSSYAPSDIVEIILQCMLYKVDNTFYSLSKANNSEHKSKSAVGILLESLLKITEDRGGKYKVKNRNNPLFEREWNSAKSSQNLGFLETIKELQNMETDKLWERFVKGFWYLDEICKLVEELLNSQDESSNFSFSELLPTNFAISKRNNLPNALNIKFKLYQTKTFYERDLRSDFVYTKVTRDIGNPFVPNYLAFMRRKIVLIKNASNEKITYRFLDSSPYGDVIGKDDWIILKSKNSNNLLFKVGGIFNNNTIESVMLVSSDKSPTEPTNIKDHISNSEECVYYKYIDPCVYYLNMIGIYIYQIFFVNIDNNTQSKPYITDLINSKINMLKIKDTNIEVEITIKEKLVNEEGLKNFFLKKNSDRKLLIFQEVIKIIVSIYLKLTFTESKDSYYKKGNPDISMMDLLFKDLKKLKEAINDATNIDIRKYPEDKFPPFKDELKSILKPFNEMTLELMEVNKKN</sequence>
<dbReference type="PANTHER" id="PTHR44305">
    <property type="entry name" value="SI:DKEY-192D15.2-RELATED"/>
    <property type="match status" value="1"/>
</dbReference>
<keyword evidence="1 3" id="KW-0547">Nucleotide-binding</keyword>
<proteinExistence type="predicted"/>
<dbReference type="InterPro" id="IPR008271">
    <property type="entry name" value="Ser/Thr_kinase_AS"/>
</dbReference>
<evidence type="ECO:0000313" key="7">
    <source>
        <dbReference type="Proteomes" id="UP000076925"/>
    </source>
</evidence>
<evidence type="ECO:0000256" key="1">
    <source>
        <dbReference type="ARBA" id="ARBA00022741"/>
    </source>
</evidence>
<dbReference type="Gene3D" id="1.10.510.10">
    <property type="entry name" value="Transferase(Phosphotransferase) domain 1"/>
    <property type="match status" value="1"/>
</dbReference>
<evidence type="ECO:0000256" key="3">
    <source>
        <dbReference type="PROSITE-ProRule" id="PRU10141"/>
    </source>
</evidence>
<dbReference type="InterPro" id="IPR000719">
    <property type="entry name" value="Prot_kinase_dom"/>
</dbReference>
<dbReference type="SMART" id="SM00220">
    <property type="entry name" value="S_TKc"/>
    <property type="match status" value="1"/>
</dbReference>
<name>A0A139XDM0_9CYAN</name>
<dbReference type="OrthoDB" id="9813021at2"/>
<dbReference type="STRING" id="128403.WA1_11675"/>
<evidence type="ECO:0000256" key="4">
    <source>
        <dbReference type="SAM" id="MobiDB-lite"/>
    </source>
</evidence>
<dbReference type="PROSITE" id="PS00107">
    <property type="entry name" value="PROTEIN_KINASE_ATP"/>
    <property type="match status" value="1"/>
</dbReference>
<evidence type="ECO:0000313" key="6">
    <source>
        <dbReference type="EMBL" id="KYC42788.1"/>
    </source>
</evidence>
<protein>
    <recommendedName>
        <fullName evidence="5">Protein kinase domain-containing protein</fullName>
    </recommendedName>
</protein>
<dbReference type="Proteomes" id="UP000076925">
    <property type="component" value="Unassembled WGS sequence"/>
</dbReference>
<dbReference type="InterPro" id="IPR053083">
    <property type="entry name" value="TF_kinase-domain_protein"/>
</dbReference>
<evidence type="ECO:0000256" key="2">
    <source>
        <dbReference type="ARBA" id="ARBA00022840"/>
    </source>
</evidence>